<comment type="caution">
    <text evidence="1">The sequence shown here is derived from an EMBL/GenBank/DDBJ whole genome shotgun (WGS) entry which is preliminary data.</text>
</comment>
<feature type="non-terminal residue" evidence="1">
    <location>
        <position position="1"/>
    </location>
</feature>
<evidence type="ECO:0000313" key="1">
    <source>
        <dbReference type="EMBL" id="MEE4546504.1"/>
    </source>
</evidence>
<dbReference type="Proteomes" id="UP001344658">
    <property type="component" value="Unassembled WGS sequence"/>
</dbReference>
<protein>
    <submittedName>
        <fullName evidence="1">Uncharacterized protein</fullName>
    </submittedName>
</protein>
<name>A0ABU7PL03_9ACTN</name>
<keyword evidence="2" id="KW-1185">Reference proteome</keyword>
<gene>
    <name evidence="1" type="ORF">V2S66_31630</name>
</gene>
<organism evidence="1 2">
    <name type="scientific">Actinacidiphila polyblastidii</name>
    <dbReference type="NCBI Taxonomy" id="3110430"/>
    <lineage>
        <taxon>Bacteria</taxon>
        <taxon>Bacillati</taxon>
        <taxon>Actinomycetota</taxon>
        <taxon>Actinomycetes</taxon>
        <taxon>Kitasatosporales</taxon>
        <taxon>Streptomycetaceae</taxon>
        <taxon>Actinacidiphila</taxon>
    </lineage>
</organism>
<accession>A0ABU7PL03</accession>
<proteinExistence type="predicted"/>
<dbReference type="EMBL" id="JAZEWV010000046">
    <property type="protein sequence ID" value="MEE4546504.1"/>
    <property type="molecule type" value="Genomic_DNA"/>
</dbReference>
<dbReference type="RefSeq" id="WP_330800203.1">
    <property type="nucleotide sequence ID" value="NZ_JAZEWV010000046.1"/>
</dbReference>
<evidence type="ECO:0000313" key="2">
    <source>
        <dbReference type="Proteomes" id="UP001344658"/>
    </source>
</evidence>
<sequence length="76" mass="8269">HAAVNGLPLETRRPVEEYPGELERLRALHTALGKAAGDNDALNDFLIDHFSDSRIVDPQLDAAAEAEFAADTEGQR</sequence>
<reference evidence="1 2" key="1">
    <citation type="submission" date="2023-12" db="EMBL/GenBank/DDBJ databases">
        <title>Streptomyces sp. V4-01.</title>
        <authorList>
            <person name="Somphong A."/>
            <person name="Phongsopitanun W."/>
        </authorList>
    </citation>
    <scope>NUCLEOTIDE SEQUENCE [LARGE SCALE GENOMIC DNA]</scope>
    <source>
        <strain evidence="1 2">V4-01</strain>
    </source>
</reference>